<protein>
    <recommendedName>
        <fullName evidence="4">G domain-containing protein</fullName>
    </recommendedName>
</protein>
<feature type="transmembrane region" description="Helical" evidence="1">
    <location>
        <begin position="50"/>
        <end position="67"/>
    </location>
</feature>
<keyword evidence="1" id="KW-1133">Transmembrane helix</keyword>
<accession>A0ABD3NXZ6</accession>
<proteinExistence type="predicted"/>
<evidence type="ECO:0000256" key="1">
    <source>
        <dbReference type="SAM" id="Phobius"/>
    </source>
</evidence>
<dbReference type="AlphaFoldDB" id="A0ABD3NXZ6"/>
<name>A0ABD3NXZ6_9STRA</name>
<feature type="transmembrane region" description="Helical" evidence="1">
    <location>
        <begin position="148"/>
        <end position="168"/>
    </location>
</feature>
<comment type="caution">
    <text evidence="2">The sequence shown here is derived from an EMBL/GenBank/DDBJ whole genome shotgun (WGS) entry which is preliminary data.</text>
</comment>
<sequence length="504" mass="57119">MSVILANRLLQSIVPAAIKDNIDVATFFALLSYVLFLINWLVTTDWIDKLHLFSGGICGIGIFYLHYSEVAFLATYEVPFVALWLTLLYYHVSTWRNNFRRISEELRGSTVAASMRPFQGSIFRFFIVMPVTKNASNQWNPPPFKNTIHVLLIVGYSFLLGLHIIPFLTPMHCLTSESGGQLSFIRLVSQIAFSPSHSSSVLCCRYNYAMSGFEAHEVQRNFCSGRVRVAFSGSWSTGKTYLIGGLLGHNYSTAQSAPAPTTDKFVCVVAGAPYNDPIRSDDYEQRRHCEIMEHVNDIVRATCDGVAMANVLDVAATNSEFGDFVFFDMPGWQTEYATEHIFSSCWTKLTLLMLFGKDVSHGKIEEEFASFFRNKARGVQYEVIYNRFASGSADMSFLNQQYAKMSTGQEILSEMYTTKVHENSTDNALVFAEDILRLRSKIKSVNQTVHDNRKKMMKENLIRHRNMISGMTSLRRLKILDRLVGGDLNLHMKPKTYHMSGLEL</sequence>
<feature type="transmembrane region" description="Helical" evidence="1">
    <location>
        <begin position="73"/>
        <end position="92"/>
    </location>
</feature>
<dbReference type="Proteomes" id="UP001516023">
    <property type="component" value="Unassembled WGS sequence"/>
</dbReference>
<dbReference type="EMBL" id="JABMIG020000362">
    <property type="protein sequence ID" value="KAL3780106.1"/>
    <property type="molecule type" value="Genomic_DNA"/>
</dbReference>
<keyword evidence="3" id="KW-1185">Reference proteome</keyword>
<dbReference type="InterPro" id="IPR027417">
    <property type="entry name" value="P-loop_NTPase"/>
</dbReference>
<keyword evidence="1" id="KW-0812">Transmembrane</keyword>
<gene>
    <name evidence="2" type="ORF">HJC23_005973</name>
</gene>
<feature type="transmembrane region" description="Helical" evidence="1">
    <location>
        <begin position="24"/>
        <end position="43"/>
    </location>
</feature>
<reference evidence="2 3" key="1">
    <citation type="journal article" date="2020" name="G3 (Bethesda)">
        <title>Improved Reference Genome for Cyclotella cryptica CCMP332, a Model for Cell Wall Morphogenesis, Salinity Adaptation, and Lipid Production in Diatoms (Bacillariophyta).</title>
        <authorList>
            <person name="Roberts W.R."/>
            <person name="Downey K.M."/>
            <person name="Ruck E.C."/>
            <person name="Traller J.C."/>
            <person name="Alverson A.J."/>
        </authorList>
    </citation>
    <scope>NUCLEOTIDE SEQUENCE [LARGE SCALE GENOMIC DNA]</scope>
    <source>
        <strain evidence="2 3">CCMP332</strain>
    </source>
</reference>
<evidence type="ECO:0008006" key="4">
    <source>
        <dbReference type="Google" id="ProtNLM"/>
    </source>
</evidence>
<evidence type="ECO:0000313" key="3">
    <source>
        <dbReference type="Proteomes" id="UP001516023"/>
    </source>
</evidence>
<evidence type="ECO:0000313" key="2">
    <source>
        <dbReference type="EMBL" id="KAL3780106.1"/>
    </source>
</evidence>
<organism evidence="2 3">
    <name type="scientific">Cyclotella cryptica</name>
    <dbReference type="NCBI Taxonomy" id="29204"/>
    <lineage>
        <taxon>Eukaryota</taxon>
        <taxon>Sar</taxon>
        <taxon>Stramenopiles</taxon>
        <taxon>Ochrophyta</taxon>
        <taxon>Bacillariophyta</taxon>
        <taxon>Coscinodiscophyceae</taxon>
        <taxon>Thalassiosirophycidae</taxon>
        <taxon>Stephanodiscales</taxon>
        <taxon>Stephanodiscaceae</taxon>
        <taxon>Cyclotella</taxon>
    </lineage>
</organism>
<dbReference type="Gene3D" id="3.40.50.300">
    <property type="entry name" value="P-loop containing nucleotide triphosphate hydrolases"/>
    <property type="match status" value="1"/>
</dbReference>
<keyword evidence="1" id="KW-0472">Membrane</keyword>